<accession>Q2RK37</accession>
<gene>
    <name evidence="1" type="ordered locus">Moth_0885</name>
</gene>
<sequence>MILLDTNIFIIDRFFPGDSHYAINKEFIQELSRLEAGFSIFSLLELTGIASFNLSAKELQQWLFDFASVYPIRILDPYDLKIDSAKEWYTKFLQELMAKVTHQMTFGDAIFLREAEGYQVEYIISWNKKHFLSRTTIKVLNPEEFLTIWKPQ</sequence>
<dbReference type="InterPro" id="IPR029060">
    <property type="entry name" value="PIN-like_dom_sf"/>
</dbReference>
<dbReference type="PATRIC" id="fig|264732.11.peg.950"/>
<name>Q2RK37_MOOTA</name>
<dbReference type="STRING" id="264732.Moth_0885"/>
<dbReference type="OrthoDB" id="1723569at2"/>
<dbReference type="SUPFAM" id="SSF88723">
    <property type="entry name" value="PIN domain-like"/>
    <property type="match status" value="1"/>
</dbReference>
<evidence type="ECO:0000313" key="1">
    <source>
        <dbReference type="EMBL" id="ABC19202.1"/>
    </source>
</evidence>
<evidence type="ECO:0008006" key="2">
    <source>
        <dbReference type="Google" id="ProtNLM"/>
    </source>
</evidence>
<dbReference type="EnsemblBacteria" id="ABC19202">
    <property type="protein sequence ID" value="ABC19202"/>
    <property type="gene ID" value="Moth_0885"/>
</dbReference>
<proteinExistence type="predicted"/>
<dbReference type="HOGENOM" id="CLU_1746689_0_0_9"/>
<organism evidence="1">
    <name type="scientific">Moorella thermoacetica (strain ATCC 39073 / JCM 9320)</name>
    <dbReference type="NCBI Taxonomy" id="264732"/>
    <lineage>
        <taxon>Bacteria</taxon>
        <taxon>Bacillati</taxon>
        <taxon>Bacillota</taxon>
        <taxon>Clostridia</taxon>
        <taxon>Neomoorellales</taxon>
        <taxon>Neomoorellaceae</taxon>
        <taxon>Neomoorella</taxon>
    </lineage>
</organism>
<dbReference type="AlphaFoldDB" id="Q2RK37"/>
<protein>
    <recommendedName>
        <fullName evidence="2">PIN domain-containing protein</fullName>
    </recommendedName>
</protein>
<reference evidence="1" key="1">
    <citation type="submission" date="2005-12" db="EMBL/GenBank/DDBJ databases">
        <title>Complete sequence of Moorella thermoacetica ATCC 39073.</title>
        <authorList>
            <consortium name="US DOE Joint Genome Institute"/>
            <person name="Copeland A."/>
            <person name="Lucas S."/>
            <person name="Lapidus A."/>
            <person name="Barry K."/>
            <person name="Detter J.C."/>
            <person name="Glavina T."/>
            <person name="Hammon N."/>
            <person name="Israni S."/>
            <person name="Pitluck S."/>
            <person name="Chertkov O."/>
            <person name="Saunders E.H."/>
            <person name="Brettin T."/>
            <person name="Bruce D."/>
            <person name="Han C."/>
            <person name="Tapia R."/>
            <person name="Gilna P."/>
            <person name="Schmutz J."/>
            <person name="Larimer F."/>
            <person name="Land M."/>
            <person name="Kyrpides N."/>
            <person name="Anderson I."/>
            <person name="Richardson P."/>
            <person name="Ragsdale S."/>
        </authorList>
    </citation>
    <scope>NUCLEOTIDE SEQUENCE</scope>
    <source>
        <strain evidence="1">ATCC 39073</strain>
    </source>
</reference>
<dbReference type="eggNOG" id="COG1848">
    <property type="taxonomic scope" value="Bacteria"/>
</dbReference>
<dbReference type="KEGG" id="mta:Moth_0885"/>
<dbReference type="EMBL" id="CP000232">
    <property type="protein sequence ID" value="ABC19202.1"/>
    <property type="molecule type" value="Genomic_DNA"/>
</dbReference>